<dbReference type="InterPro" id="IPR040872">
    <property type="entry name" value="Fibrillin_U_N"/>
</dbReference>
<dbReference type="Pfam" id="PF00008">
    <property type="entry name" value="EGF"/>
    <property type="match status" value="1"/>
</dbReference>
<dbReference type="FunFam" id="3.90.290.10:FF:000014">
    <property type="entry name" value="Fibrillin 2"/>
    <property type="match status" value="1"/>
</dbReference>
<keyword evidence="4" id="KW-0272">Extracellular matrix</keyword>
<dbReference type="FunFam" id="2.10.25.10:FF:000049">
    <property type="entry name" value="Fibrillin 2"/>
    <property type="match status" value="1"/>
</dbReference>
<evidence type="ECO:0000256" key="8">
    <source>
        <dbReference type="ARBA" id="ARBA00022837"/>
    </source>
</evidence>
<dbReference type="InterPro" id="IPR018097">
    <property type="entry name" value="EGF_Ca-bd_CS"/>
</dbReference>
<dbReference type="PROSITE" id="PS01186">
    <property type="entry name" value="EGF_2"/>
    <property type="match status" value="9"/>
</dbReference>
<keyword evidence="6" id="KW-0732">Signal</keyword>
<dbReference type="FunFam" id="2.10.25.10:FF:000071">
    <property type="entry name" value="Fibrillin 2"/>
    <property type="match status" value="1"/>
</dbReference>
<keyword evidence="5 12" id="KW-0245">EGF-like domain</keyword>
<evidence type="ECO:0000256" key="11">
    <source>
        <dbReference type="ARBA" id="ARBA00057266"/>
    </source>
</evidence>
<dbReference type="GO" id="GO:0009887">
    <property type="term" value="P:animal organ morphogenesis"/>
    <property type="evidence" value="ECO:0007669"/>
    <property type="project" value="UniProtKB-ARBA"/>
</dbReference>
<dbReference type="FunFam" id="3.90.290.10:FF:000009">
    <property type="entry name" value="Fibrillin 2"/>
    <property type="match status" value="1"/>
</dbReference>
<evidence type="ECO:0000256" key="13">
    <source>
        <dbReference type="SAM" id="MobiDB-lite"/>
    </source>
</evidence>
<dbReference type="Pfam" id="PF12947">
    <property type="entry name" value="EGF_3"/>
    <property type="match status" value="1"/>
</dbReference>
<dbReference type="Gene3D" id="2.10.25.10">
    <property type="entry name" value="Laminin"/>
    <property type="match status" value="21"/>
</dbReference>
<keyword evidence="8" id="KW-0106">Calcium</keyword>
<dbReference type="GO" id="GO:0005576">
    <property type="term" value="C:extracellular region"/>
    <property type="evidence" value="ECO:0007669"/>
    <property type="project" value="UniProtKB-ARBA"/>
</dbReference>
<reference evidence="16" key="1">
    <citation type="submission" date="2023-03" db="UniProtKB">
        <authorList>
            <consortium name="Ensembl"/>
        </authorList>
    </citation>
    <scope>IDENTIFICATION</scope>
</reference>
<evidence type="ECO:0000256" key="12">
    <source>
        <dbReference type="PROSITE-ProRule" id="PRU00076"/>
    </source>
</evidence>
<dbReference type="PANTHER" id="PTHR47333:SF5">
    <property type="entry name" value="FIBRILLIN-3"/>
    <property type="match status" value="1"/>
</dbReference>
<evidence type="ECO:0000256" key="6">
    <source>
        <dbReference type="ARBA" id="ARBA00022729"/>
    </source>
</evidence>
<dbReference type="InterPro" id="IPR009030">
    <property type="entry name" value="Growth_fac_rcpt_cys_sf"/>
</dbReference>
<keyword evidence="7" id="KW-0677">Repeat</keyword>
<dbReference type="FunFam" id="2.10.25.10:FF:000003">
    <property type="entry name" value="fibrillin-1 isoform X1"/>
    <property type="match status" value="8"/>
</dbReference>
<dbReference type="FunFam" id="2.10.25.10:FF:000058">
    <property type="entry name" value="Fibrillin 2"/>
    <property type="match status" value="1"/>
</dbReference>
<feature type="domain" description="EGF-like" evidence="14">
    <location>
        <begin position="266"/>
        <end position="307"/>
    </location>
</feature>
<dbReference type="PANTHER" id="PTHR47333">
    <property type="entry name" value="VON WILLEBRAND FACTOR C AND EGF DOMAIN-CONTAINING PROTEIN"/>
    <property type="match status" value="1"/>
</dbReference>
<dbReference type="FunFam" id="2.10.25.10:FF:000086">
    <property type="entry name" value="Fibrillin 2"/>
    <property type="match status" value="1"/>
</dbReference>
<feature type="disulfide bond" evidence="12">
    <location>
        <begin position="837"/>
        <end position="847"/>
    </location>
</feature>
<dbReference type="SUPFAM" id="SSF57581">
    <property type="entry name" value="TB module/8-cys domain"/>
    <property type="match status" value="5"/>
</dbReference>
<dbReference type="Pfam" id="PF00683">
    <property type="entry name" value="TB"/>
    <property type="match status" value="5"/>
</dbReference>
<feature type="compositionally biased region" description="Pro residues" evidence="13">
    <location>
        <begin position="39"/>
        <end position="58"/>
    </location>
</feature>
<dbReference type="FunFam" id="2.10.25.10:FF:000002">
    <property type="entry name" value="Latent-transforming growth factor beta-binding protein 3"/>
    <property type="match status" value="1"/>
</dbReference>
<feature type="domain" description="TB" evidence="15">
    <location>
        <begin position="987"/>
        <end position="1038"/>
    </location>
</feature>
<feature type="domain" description="EGF-like" evidence="14">
    <location>
        <begin position="475"/>
        <end position="513"/>
    </location>
</feature>
<dbReference type="InterPro" id="IPR024731">
    <property type="entry name" value="NELL2-like_EGF"/>
</dbReference>
<dbReference type="GO" id="GO:0048731">
    <property type="term" value="P:system development"/>
    <property type="evidence" value="ECO:0007669"/>
    <property type="project" value="UniProtKB-ARBA"/>
</dbReference>
<feature type="domain" description="EGF-like" evidence="14">
    <location>
        <begin position="598"/>
        <end position="638"/>
    </location>
</feature>
<accession>A0A8C4L8A9</accession>
<dbReference type="Ensembl" id="ENSEAST00005005485.1">
    <property type="protein sequence ID" value="ENSEASP00005005013.1"/>
    <property type="gene ID" value="ENSEASG00005003752.1"/>
</dbReference>
<dbReference type="SUPFAM" id="SSF57184">
    <property type="entry name" value="Growth factor receptor domain"/>
    <property type="match status" value="5"/>
</dbReference>
<feature type="domain" description="EGF-like" evidence="14">
    <location>
        <begin position="749"/>
        <end position="790"/>
    </location>
</feature>
<evidence type="ECO:0000256" key="9">
    <source>
        <dbReference type="ARBA" id="ARBA00023157"/>
    </source>
</evidence>
<dbReference type="InterPro" id="IPR036773">
    <property type="entry name" value="TB_dom_sf"/>
</dbReference>
<dbReference type="OMA" id="NKSTCME"/>
<feature type="domain" description="EGF-like" evidence="14">
    <location>
        <begin position="1100"/>
        <end position="1142"/>
    </location>
</feature>
<feature type="domain" description="EGF-like" evidence="14">
    <location>
        <begin position="791"/>
        <end position="832"/>
    </location>
</feature>
<dbReference type="FunFam" id="3.90.290.10:FF:000003">
    <property type="entry name" value="Fibrillin 3"/>
    <property type="match status" value="1"/>
</dbReference>
<feature type="disulfide bond" evidence="12">
    <location>
        <begin position="188"/>
        <end position="197"/>
    </location>
</feature>
<dbReference type="PROSITE" id="PS01187">
    <property type="entry name" value="EGF_CA"/>
    <property type="match status" value="8"/>
</dbReference>
<feature type="region of interest" description="Disordered" evidence="13">
    <location>
        <begin position="1"/>
        <end position="106"/>
    </location>
</feature>
<keyword evidence="3" id="KW-0964">Secreted</keyword>
<feature type="domain" description="TB" evidence="15">
    <location>
        <begin position="354"/>
        <end position="407"/>
    </location>
</feature>
<dbReference type="InterPro" id="IPR017878">
    <property type="entry name" value="TB_dom"/>
</dbReference>
<dbReference type="FunFam" id="2.10.25.10:FF:000038">
    <property type="entry name" value="Fibrillin 2"/>
    <property type="match status" value="1"/>
</dbReference>
<evidence type="ECO:0000256" key="5">
    <source>
        <dbReference type="ARBA" id="ARBA00022536"/>
    </source>
</evidence>
<dbReference type="SMART" id="SM00181">
    <property type="entry name" value="EGF"/>
    <property type="match status" value="22"/>
</dbReference>
<feature type="disulfide bond" evidence="12">
    <location>
        <begin position="520"/>
        <end position="530"/>
    </location>
</feature>
<dbReference type="Pfam" id="PF12662">
    <property type="entry name" value="cEGF"/>
    <property type="match status" value="3"/>
</dbReference>
<evidence type="ECO:0000259" key="14">
    <source>
        <dbReference type="PROSITE" id="PS50026"/>
    </source>
</evidence>
<feature type="domain" description="TB" evidence="15">
    <location>
        <begin position="685"/>
        <end position="737"/>
    </location>
</feature>
<dbReference type="FunFam" id="2.10.25.10:FF:000149">
    <property type="entry name" value="Fibrillin 2"/>
    <property type="match status" value="1"/>
</dbReference>
<feature type="disulfide bond" evidence="12">
    <location>
        <begin position="170"/>
        <end position="180"/>
    </location>
</feature>
<feature type="compositionally biased region" description="Pro residues" evidence="13">
    <location>
        <begin position="79"/>
        <end position="91"/>
    </location>
</feature>
<comment type="subcellular location">
    <subcellularLocation>
        <location evidence="1">Secreted</location>
        <location evidence="1">Extracellular space</location>
        <location evidence="1">Extracellular matrix</location>
    </subcellularLocation>
</comment>
<comment type="similarity">
    <text evidence="2">Belongs to the fibrillin family.</text>
</comment>
<evidence type="ECO:0000256" key="3">
    <source>
        <dbReference type="ARBA" id="ARBA00022525"/>
    </source>
</evidence>
<dbReference type="Pfam" id="PF07645">
    <property type="entry name" value="EGF_CA"/>
    <property type="match status" value="13"/>
</dbReference>
<dbReference type="PROSITE" id="PS00022">
    <property type="entry name" value="EGF_1"/>
    <property type="match status" value="1"/>
</dbReference>
<evidence type="ECO:0000256" key="1">
    <source>
        <dbReference type="ARBA" id="ARBA00004498"/>
    </source>
</evidence>
<dbReference type="PROSITE" id="PS51364">
    <property type="entry name" value="TB"/>
    <property type="match status" value="5"/>
</dbReference>
<feature type="domain" description="EGF-like" evidence="14">
    <location>
        <begin position="941"/>
        <end position="982"/>
    </location>
</feature>
<feature type="domain" description="EGF-like" evidence="14">
    <location>
        <begin position="166"/>
        <end position="198"/>
    </location>
</feature>
<dbReference type="SUPFAM" id="SSF57196">
    <property type="entry name" value="EGF/Laminin"/>
    <property type="match status" value="3"/>
</dbReference>
<feature type="domain" description="TB" evidence="15">
    <location>
        <begin position="877"/>
        <end position="916"/>
    </location>
</feature>
<protein>
    <submittedName>
        <fullName evidence="16">Fibrillin 3</fullName>
    </submittedName>
</protein>
<dbReference type="InterPro" id="IPR026823">
    <property type="entry name" value="cEGF"/>
</dbReference>
<gene>
    <name evidence="16" type="primary">FBN3</name>
</gene>
<dbReference type="FunFam" id="3.90.290.10:FF:000007">
    <property type="entry name" value="Fibrillin 2"/>
    <property type="match status" value="1"/>
</dbReference>
<keyword evidence="10" id="KW-0325">Glycoprotein</keyword>
<comment type="caution">
    <text evidence="12">Lacks conserved residue(s) required for the propagation of feature annotation.</text>
</comment>
<dbReference type="PROSITE" id="PS50026">
    <property type="entry name" value="EGF_3"/>
    <property type="match status" value="19"/>
</dbReference>
<feature type="domain" description="TB" evidence="15">
    <location>
        <begin position="204"/>
        <end position="247"/>
    </location>
</feature>
<feature type="domain" description="EGF-like" evidence="14">
    <location>
        <begin position="1336"/>
        <end position="1374"/>
    </location>
</feature>
<feature type="domain" description="EGF-like" evidence="14">
    <location>
        <begin position="1143"/>
        <end position="1180"/>
    </location>
</feature>
<name>A0A8C4L8A9_EQUAS</name>
<feature type="domain" description="EGF-like" evidence="14">
    <location>
        <begin position="308"/>
        <end position="349"/>
    </location>
</feature>
<feature type="domain" description="EGF-like" evidence="14">
    <location>
        <begin position="516"/>
        <end position="551"/>
    </location>
</feature>
<dbReference type="FunFam" id="2.10.25.10:FF:000097">
    <property type="entry name" value="Fibrillin 2"/>
    <property type="match status" value="1"/>
</dbReference>
<evidence type="ECO:0000256" key="10">
    <source>
        <dbReference type="ARBA" id="ARBA00023180"/>
    </source>
</evidence>
<feature type="domain" description="EGF-like" evidence="14">
    <location>
        <begin position="1058"/>
        <end position="1099"/>
    </location>
</feature>
<evidence type="ECO:0000256" key="4">
    <source>
        <dbReference type="ARBA" id="ARBA00022530"/>
    </source>
</evidence>
<dbReference type="FunFam" id="2.10.25.10:FF:000096">
    <property type="entry name" value="Putative fibrillin 2"/>
    <property type="match status" value="1"/>
</dbReference>
<sequence>MGAPPQGHLQLDSLPQRGSLHRESPSRVGPRPALRSPVSPAPPVPPAPRALPQLPAPPLARALRPRPPPRELRGANAPSPTPPAPRSPLPPSGSAGPGTRRGRPLGSAPNVCGSRFHAYCCPGWRTLPGGNQCVVRSACSVSCMNGGSCRGESCLCQRGYTGTVCGQPVCDRGCHNGGRCIGPNHCACVYGFMGPQCERDYRTGPCFGQVGPEGCHHHLTVLVCTKALCCATVGRAWGLPCELCPAQPHPCRRGFIPNIHTGACQDVDECQAVPGLCQGGSCVNTVGSFECRCPAGHLLSENSAKCEDVDECLRVPGLCSGGDCTNTVGSYVCTCPRGFASSLDGTRCLDHRAGTCFSALITGRCAGDLAGHYTHRQCCCDKGRCWAAGPAPELCPPRGSEEFQRLCVQGFPLLPSYPGPFPGLPGFGSNGVGPGLGPWGSEPRGKAQTQGPGWGGRCSGAPAGPTAGTATLNQTIDICRHFTNLCLHGRCLPTPSSYRCECHVGYTQDVRGECIDVDECASSPCRHGDCVNTPGSYHCGCHEGFQATLTKQACVDVDECVVSSGLCQHGRCVNVEGSFQCICNAGFELSPDGKSCVDHNECATTTMCTNGMCLNEDGSFTCLCKSGFLLAPGGRYCVDIDECQTPGICMNGHCTNTEGSFHCRCLGGLAVGVDGRVCVDTHVRSTCYGTLEKGSCARPFPGAVTKSECCCASPDHGFGEPCQLCPAKNSAEFQALCSSGLGITADGRDINECALDPDVCANGVCENLRGGYRCVCNLGYEAGEAGKECRDVDECALNSLLCDNGWCRNSPGSYSCSCPQGFSLRQDTETCEDIDECLSNPCVNGMCRNLAGSYSCECAPGSRLGPSGTVCLDSTKGTCWLKVQDGRCEANLLGATLRSACCATLGAAWGSPCGRCEMGNAPDGLLGPPALISPLVCHYPDVNECEVFPGVCLNGRCLNTAGSFRCECPQGLTLDTTGRLCVEVRLEPCFLHWDEDVCGAALPGKYRMDLCCCSVGAAWGSACEACPEPESPAFASLCPRGLGFASRDFLSGRPFYKDVNECKAFPGLCVHGTCRNTVGSFRCSCAGGFALDAHERNCTDIDECRISPDLCGQGACVNTPGGFECECFPGYEGGFVLMKSCVDVDECARDPQLCRGGTCTNTDGSYECQCAPGHSTPDRQGCVGETGSPWLIGTCPRRTLDPLPRCSAPADVNECSTGNGGCDVHCFNTEGSYRCGCAPGYSLMPDGRACADVDECEENPDICEGGQCTNVPGGHRCLCYNGFVATRDAGTCVDVNECDLNPHICLHGACENTKGSFVCHCQPGYVIRKGATGCSDVDECALGGHSCDSHASCFNVPGSFACRCQPGWAGDGFECHDLDECAFREHRCSPRADCLNVPGSYRCACRWGFAGDGFSCKDRDECAEDVDLCENGQCLNVPGGYRCECEMGFSPTEDHRACQGSGSRTGPWSGSPRPVRLFASTCSWPVGSLLGPGQSGCPVTC</sequence>
<feature type="domain" description="EGF-like" evidence="14">
    <location>
        <begin position="556"/>
        <end position="597"/>
    </location>
</feature>
<feature type="domain" description="EGF-like" evidence="14">
    <location>
        <begin position="1377"/>
        <end position="1415"/>
    </location>
</feature>
<keyword evidence="9 12" id="KW-1015">Disulfide bond</keyword>
<evidence type="ECO:0000256" key="2">
    <source>
        <dbReference type="ARBA" id="ARBA00008972"/>
    </source>
</evidence>
<evidence type="ECO:0000313" key="16">
    <source>
        <dbReference type="Ensembl" id="ENSEASP00005005013.1"/>
    </source>
</evidence>
<comment type="function">
    <text evidence="11">Hormone that targets the liver to increase plasma glucose levels. Secreted by white adipose tissue and circulates in the plasma. Acts in response to fasting and promotes blood glucose elevation by binding to the surface of hepatocytes. Promotes hepatocyte glucose release by activating the protein kinase A activity in the liver, resulting in rapid glucose release into the circulation.</text>
</comment>
<dbReference type="PROSITE" id="PS00010">
    <property type="entry name" value="ASX_HYDROXYL"/>
    <property type="match status" value="17"/>
</dbReference>
<dbReference type="Gene3D" id="3.90.290.10">
    <property type="entry name" value="TGF-beta binding (TB) domain"/>
    <property type="match status" value="5"/>
</dbReference>
<evidence type="ECO:0000256" key="7">
    <source>
        <dbReference type="ARBA" id="ARBA00022737"/>
    </source>
</evidence>
<feature type="domain" description="EGF-like" evidence="14">
    <location>
        <begin position="1294"/>
        <end position="1331"/>
    </location>
</feature>
<dbReference type="InterPro" id="IPR000742">
    <property type="entry name" value="EGF"/>
</dbReference>
<feature type="domain" description="EGF-like" evidence="14">
    <location>
        <begin position="639"/>
        <end position="679"/>
    </location>
</feature>
<feature type="domain" description="EGF-like" evidence="14">
    <location>
        <begin position="1418"/>
        <end position="1459"/>
    </location>
</feature>
<evidence type="ECO:0000259" key="15">
    <source>
        <dbReference type="PROSITE" id="PS51364"/>
    </source>
</evidence>
<dbReference type="InterPro" id="IPR001881">
    <property type="entry name" value="EGF-like_Ca-bd_dom"/>
</dbReference>
<dbReference type="GO" id="GO:0048598">
    <property type="term" value="P:embryonic morphogenesis"/>
    <property type="evidence" value="ECO:0007669"/>
    <property type="project" value="UniProtKB-ARBA"/>
</dbReference>
<dbReference type="InterPro" id="IPR000152">
    <property type="entry name" value="EGF-type_Asp/Asn_hydroxyl_site"/>
</dbReference>
<dbReference type="CDD" id="cd00054">
    <property type="entry name" value="EGF_CA"/>
    <property type="match status" value="15"/>
</dbReference>
<dbReference type="SMART" id="SM00179">
    <property type="entry name" value="EGF_CA"/>
    <property type="match status" value="20"/>
</dbReference>
<dbReference type="Pfam" id="PF18193">
    <property type="entry name" value="Fibrillin_U_N"/>
    <property type="match status" value="1"/>
</dbReference>
<dbReference type="FunFam" id="2.10.25.10:FF:000014">
    <property type="entry name" value="Latent-transforming growth factor beta-binding protein 3"/>
    <property type="match status" value="2"/>
</dbReference>
<dbReference type="GO" id="GO:0001527">
    <property type="term" value="C:microfibril"/>
    <property type="evidence" value="ECO:0007669"/>
    <property type="project" value="UniProtKB-ARBA"/>
</dbReference>
<dbReference type="InterPro" id="IPR052080">
    <property type="entry name" value="vWF_C/EGF_Fibrillin"/>
</dbReference>
<dbReference type="GO" id="GO:0005509">
    <property type="term" value="F:calcium ion binding"/>
    <property type="evidence" value="ECO:0007669"/>
    <property type="project" value="InterPro"/>
</dbReference>
<feature type="domain" description="EGF-like" evidence="14">
    <location>
        <begin position="833"/>
        <end position="872"/>
    </location>
</feature>
<dbReference type="FunFam" id="2.10.25.10:FF:000008">
    <property type="entry name" value="Signal peptide, CUB domain, EGF-like 2"/>
    <property type="match status" value="1"/>
</dbReference>
<dbReference type="InterPro" id="IPR049883">
    <property type="entry name" value="NOTCH1_EGF-like"/>
</dbReference>
<proteinExistence type="inferred from homology"/>
<organism evidence="16">
    <name type="scientific">Equus asinus asinus</name>
    <dbReference type="NCBI Taxonomy" id="83772"/>
    <lineage>
        <taxon>Eukaryota</taxon>
        <taxon>Metazoa</taxon>
        <taxon>Chordata</taxon>
        <taxon>Craniata</taxon>
        <taxon>Vertebrata</taxon>
        <taxon>Euteleostomi</taxon>
        <taxon>Mammalia</taxon>
        <taxon>Eutheria</taxon>
        <taxon>Laurasiatheria</taxon>
        <taxon>Perissodactyla</taxon>
        <taxon>Equidae</taxon>
        <taxon>Equus</taxon>
    </lineage>
</organism>